<dbReference type="CDD" id="cd07720">
    <property type="entry name" value="OPHC2-like_MBL-fold"/>
    <property type="match status" value="1"/>
</dbReference>
<feature type="signal peptide" evidence="5">
    <location>
        <begin position="1"/>
        <end position="22"/>
    </location>
</feature>
<evidence type="ECO:0000256" key="3">
    <source>
        <dbReference type="ARBA" id="ARBA00022801"/>
    </source>
</evidence>
<comment type="caution">
    <text evidence="7">The sequence shown here is derived from an EMBL/GenBank/DDBJ whole genome shotgun (WGS) entry which is preliminary data.</text>
</comment>
<keyword evidence="4" id="KW-0862">Zinc</keyword>
<dbReference type="SMART" id="SM00849">
    <property type="entry name" value="Lactamase_B"/>
    <property type="match status" value="1"/>
</dbReference>
<keyword evidence="8" id="KW-1185">Reference proteome</keyword>
<feature type="chain" id="PRO_5044498538" description="Metallo-beta-lactamase domain-containing protein" evidence="5">
    <location>
        <begin position="23"/>
        <end position="302"/>
    </location>
</feature>
<dbReference type="Gene3D" id="3.60.15.10">
    <property type="entry name" value="Ribonuclease Z/Hydroxyacylglutathione hydrolase-like"/>
    <property type="match status" value="1"/>
</dbReference>
<dbReference type="InterPro" id="IPR051013">
    <property type="entry name" value="MBL_superfamily_lactonases"/>
</dbReference>
<dbReference type="InterPro" id="IPR001279">
    <property type="entry name" value="Metallo-B-lactamas"/>
</dbReference>
<evidence type="ECO:0000313" key="8">
    <source>
        <dbReference type="Proteomes" id="UP001189225"/>
    </source>
</evidence>
<evidence type="ECO:0000256" key="4">
    <source>
        <dbReference type="ARBA" id="ARBA00022833"/>
    </source>
</evidence>
<keyword evidence="3" id="KW-0378">Hydrolase</keyword>
<name>A0AB72X4T5_9RALS</name>
<evidence type="ECO:0000256" key="2">
    <source>
        <dbReference type="ARBA" id="ARBA00022723"/>
    </source>
</evidence>
<proteinExistence type="inferred from homology"/>
<evidence type="ECO:0000259" key="6">
    <source>
        <dbReference type="SMART" id="SM00849"/>
    </source>
</evidence>
<organism evidence="7 8">
    <name type="scientific">Ralstonia edaphi</name>
    <dbReference type="NCBI Taxonomy" id="3058599"/>
    <lineage>
        <taxon>Bacteria</taxon>
        <taxon>Pseudomonadati</taxon>
        <taxon>Pseudomonadota</taxon>
        <taxon>Betaproteobacteria</taxon>
        <taxon>Burkholderiales</taxon>
        <taxon>Burkholderiaceae</taxon>
        <taxon>Ralstonia</taxon>
    </lineage>
</organism>
<dbReference type="EMBL" id="CATWHI010000006">
    <property type="protein sequence ID" value="CAJ0744032.1"/>
    <property type="molecule type" value="Genomic_DNA"/>
</dbReference>
<evidence type="ECO:0000256" key="1">
    <source>
        <dbReference type="ARBA" id="ARBA00007749"/>
    </source>
</evidence>
<evidence type="ECO:0000313" key="7">
    <source>
        <dbReference type="EMBL" id="CAJ0744032.1"/>
    </source>
</evidence>
<dbReference type="RefSeq" id="WP_316888366.1">
    <property type="nucleotide sequence ID" value="NZ_CATWAR010000001.1"/>
</dbReference>
<dbReference type="GO" id="GO:0016787">
    <property type="term" value="F:hydrolase activity"/>
    <property type="evidence" value="ECO:0007669"/>
    <property type="project" value="UniProtKB-KW"/>
</dbReference>
<dbReference type="PANTHER" id="PTHR42978:SF6">
    <property type="entry name" value="QUORUM-QUENCHING LACTONASE YTNP-RELATED"/>
    <property type="match status" value="1"/>
</dbReference>
<protein>
    <recommendedName>
        <fullName evidence="6">Metallo-beta-lactamase domain-containing protein</fullName>
    </recommendedName>
</protein>
<dbReference type="Pfam" id="PF00753">
    <property type="entry name" value="Lactamase_B"/>
    <property type="match status" value="1"/>
</dbReference>
<reference evidence="7 8" key="1">
    <citation type="submission" date="2023-07" db="EMBL/GenBank/DDBJ databases">
        <authorList>
            <person name="Peeters C."/>
        </authorList>
    </citation>
    <scope>NUCLEOTIDE SEQUENCE [LARGE SCALE GENOMIC DNA]</scope>
    <source>
        <strain evidence="7 8">R-16034</strain>
    </source>
</reference>
<dbReference type="InterPro" id="IPR036866">
    <property type="entry name" value="RibonucZ/Hydroxyglut_hydro"/>
</dbReference>
<dbReference type="SUPFAM" id="SSF56281">
    <property type="entry name" value="Metallo-hydrolase/oxidoreductase"/>
    <property type="match status" value="1"/>
</dbReference>
<gene>
    <name evidence="7" type="ORF">R16034_04047</name>
</gene>
<dbReference type="PANTHER" id="PTHR42978">
    <property type="entry name" value="QUORUM-QUENCHING LACTONASE YTNP-RELATED-RELATED"/>
    <property type="match status" value="1"/>
</dbReference>
<keyword evidence="5" id="KW-0732">Signal</keyword>
<dbReference type="AlphaFoldDB" id="A0AB72X4T5"/>
<dbReference type="GO" id="GO:0046872">
    <property type="term" value="F:metal ion binding"/>
    <property type="evidence" value="ECO:0007669"/>
    <property type="project" value="UniProtKB-KW"/>
</dbReference>
<sequence>MKLNATLTTIIAGLLIPIAATAAGPGPASPAATPFDIGALRVTSLTDGVYVLPNDGKIFGADVGPKAVAEVLKAAQAPTDQITLPVDALLVRDGTHLVLIDTGLGPKVGGVLLDSLKLAGVTAAQVTDVLITHPHPDHIGGLLTNTGESAFPHAKIRFSSIDWAGLQQQSGMADFANAIAAQVEPFEPGVQVTPSITSVPLRGHTPGHVGYEIVSGGRRLLDIGDAAHSAIISLQKPDWTMGFDSEPQVAKDNRRATLVRLAASHELIFAPHFPYPGIGTIVTDADAFAWSPAAGANGVLRK</sequence>
<accession>A0AB72X4T5</accession>
<comment type="similarity">
    <text evidence="1">Belongs to the metallo-beta-lactamase superfamily.</text>
</comment>
<keyword evidence="2" id="KW-0479">Metal-binding</keyword>
<feature type="domain" description="Metallo-beta-lactamase" evidence="6">
    <location>
        <begin position="85"/>
        <end position="265"/>
    </location>
</feature>
<dbReference type="Proteomes" id="UP001189225">
    <property type="component" value="Unassembled WGS sequence"/>
</dbReference>
<evidence type="ECO:0000256" key="5">
    <source>
        <dbReference type="SAM" id="SignalP"/>
    </source>
</evidence>